<name>A0A507C8Q1_9FUNG</name>
<dbReference type="Proteomes" id="UP000319731">
    <property type="component" value="Unassembled WGS sequence"/>
</dbReference>
<organism evidence="2 3">
    <name type="scientific">Synchytrium microbalum</name>
    <dbReference type="NCBI Taxonomy" id="1806994"/>
    <lineage>
        <taxon>Eukaryota</taxon>
        <taxon>Fungi</taxon>
        <taxon>Fungi incertae sedis</taxon>
        <taxon>Chytridiomycota</taxon>
        <taxon>Chytridiomycota incertae sedis</taxon>
        <taxon>Chytridiomycetes</taxon>
        <taxon>Synchytriales</taxon>
        <taxon>Synchytriaceae</taxon>
        <taxon>Synchytrium</taxon>
    </lineage>
</organism>
<dbReference type="RefSeq" id="XP_031025118.1">
    <property type="nucleotide sequence ID" value="XM_031168954.1"/>
</dbReference>
<dbReference type="EMBL" id="QEAO01000014">
    <property type="protein sequence ID" value="TPX34354.1"/>
    <property type="molecule type" value="Genomic_DNA"/>
</dbReference>
<gene>
    <name evidence="2" type="ORF">SmJEL517_g03026</name>
</gene>
<feature type="region of interest" description="Disordered" evidence="1">
    <location>
        <begin position="278"/>
        <end position="306"/>
    </location>
</feature>
<accession>A0A507C8Q1</accession>
<evidence type="ECO:0000313" key="2">
    <source>
        <dbReference type="EMBL" id="TPX34354.1"/>
    </source>
</evidence>
<feature type="region of interest" description="Disordered" evidence="1">
    <location>
        <begin position="492"/>
        <end position="545"/>
    </location>
</feature>
<keyword evidence="3" id="KW-1185">Reference proteome</keyword>
<feature type="region of interest" description="Disordered" evidence="1">
    <location>
        <begin position="170"/>
        <end position="241"/>
    </location>
</feature>
<dbReference type="PANTHER" id="PTHR28037">
    <property type="entry name" value="ALCOHOL O-ACETYLTRANSFERASE 1-RELATED"/>
    <property type="match status" value="1"/>
</dbReference>
<dbReference type="GeneID" id="42004251"/>
<dbReference type="PANTHER" id="PTHR28037:SF1">
    <property type="entry name" value="ALCOHOL O-ACETYLTRANSFERASE 1-RELATED"/>
    <property type="match status" value="1"/>
</dbReference>
<evidence type="ECO:0000256" key="1">
    <source>
        <dbReference type="SAM" id="MobiDB-lite"/>
    </source>
</evidence>
<proteinExistence type="predicted"/>
<dbReference type="AlphaFoldDB" id="A0A507C8Q1"/>
<sequence length="886" mass="97256">MVPPTANRSTSRPHDKPVRRRTHIALKGIFPKRAQKACVPPDGLGVVEQVFYKIKPGKPQVIMGAAIRLRCPALIPRLAPDRILDLIKIAASQHFRLCMSIDPETLRAVHLADTAADIPVIYRVVDRDSNTTWQDVVLQDINTNFDLSDKTKPLWRVSIVVPKERDYTQYVPSQHRESPESRAESGVTDATHIPPLTTVYLPPHDPNAAATMLPPPPGSTGNASSVAGSDITGDAPTVVNNPSKEVVFDGIEMSEIKKQQAHASASNNKVPEIAAADGTATAGTSPPSHEPGASSSGRRRGLSRPELPHSLSRFFSVPHGLTLPHIPTRPMGTREWTVGNWKVEWPEGHPFPRLVRINAEGEKQAPTEPEPPADGESFEMLFTFNHVLGDGLSMWAFMRTFFDYATPERLSPGVHIDLTDFPCVKTPPPLIDNLLRPNVIEITPILLGMFRRFITRRGVRRFKGRTKSNLTATALVTNLGKINGHIGRKMLEKTENGKKAGAAVDPLDEKPEYQNTNPNLDGHDNTTINNNNNNSPTQAQAKAASTDAIVEEPDDRISLGPELASPLDPFGPPADPIHFIHPSSGKTRARFLMLDHDFTEAIRKKCNAEKTTVAAAVVVAAMAAVRTLSESMPGYTGGKKRLPNRQGWVVTSSVRHLLPNHTSLYGGERMDDPSLKVFGGYGGSIFNNNLRFVDDHDFWERCRRVKRDIRLSYRTSIMRMKLVNWCYRHPTLWEWVNKRANLSKLSRAYSVELANLGAWDAPCALPGAGESDPRLRLDGFSGILNSSFDGVRGLFCVGTMSMSGAMSITVAYDMGAVLEQDADLFVSVLLGCLQRSVKYGKLSVLKARTEDGTIPRPKVVDGHVFVEMDGAGGGEMVEKGKEKAGK</sequence>
<dbReference type="OrthoDB" id="2150604at2759"/>
<evidence type="ECO:0000313" key="3">
    <source>
        <dbReference type="Proteomes" id="UP000319731"/>
    </source>
</evidence>
<protein>
    <submittedName>
        <fullName evidence="2">Uncharacterized protein</fullName>
    </submittedName>
</protein>
<reference evidence="2 3" key="1">
    <citation type="journal article" date="2019" name="Sci. Rep.">
        <title>Comparative genomics of chytrid fungi reveal insights into the obligate biotrophic and pathogenic lifestyle of Synchytrium endobioticum.</title>
        <authorList>
            <person name="van de Vossenberg B.T.L.H."/>
            <person name="Warris S."/>
            <person name="Nguyen H.D.T."/>
            <person name="van Gent-Pelzer M.P.E."/>
            <person name="Joly D.L."/>
            <person name="van de Geest H.C."/>
            <person name="Bonants P.J.M."/>
            <person name="Smith D.S."/>
            <person name="Levesque C.A."/>
            <person name="van der Lee T.A.J."/>
        </authorList>
    </citation>
    <scope>NUCLEOTIDE SEQUENCE [LARGE SCALE GENOMIC DNA]</scope>
    <source>
        <strain evidence="2 3">JEL517</strain>
    </source>
</reference>
<dbReference type="InterPro" id="IPR052058">
    <property type="entry name" value="Alcohol_O-acetyltransferase"/>
</dbReference>
<feature type="compositionally biased region" description="Low complexity" evidence="1">
    <location>
        <begin position="525"/>
        <end position="534"/>
    </location>
</feature>
<comment type="caution">
    <text evidence="2">The sequence shown here is derived from an EMBL/GenBank/DDBJ whole genome shotgun (WGS) entry which is preliminary data.</text>
</comment>
<feature type="compositionally biased region" description="Basic and acidic residues" evidence="1">
    <location>
        <begin position="174"/>
        <end position="183"/>
    </location>
</feature>